<evidence type="ECO:0000313" key="2">
    <source>
        <dbReference type="Proteomes" id="UP000234681"/>
    </source>
</evidence>
<organism evidence="1 2">
    <name type="scientific">Rattus norvegicus</name>
    <name type="common">Rat</name>
    <dbReference type="NCBI Taxonomy" id="10116"/>
    <lineage>
        <taxon>Eukaryota</taxon>
        <taxon>Metazoa</taxon>
        <taxon>Chordata</taxon>
        <taxon>Craniata</taxon>
        <taxon>Vertebrata</taxon>
        <taxon>Euteleostomi</taxon>
        <taxon>Mammalia</taxon>
        <taxon>Eutheria</taxon>
        <taxon>Euarchontoglires</taxon>
        <taxon>Glires</taxon>
        <taxon>Rodentia</taxon>
        <taxon>Myomorpha</taxon>
        <taxon>Muroidea</taxon>
        <taxon>Muridae</taxon>
        <taxon>Murinae</taxon>
        <taxon>Rattus</taxon>
    </lineage>
</organism>
<protein>
    <submittedName>
        <fullName evidence="1">RCG41966</fullName>
    </submittedName>
</protein>
<name>A6JUZ9_RAT</name>
<dbReference type="EMBL" id="CH474002">
    <property type="protein sequence ID" value="EDL87630.1"/>
    <property type="molecule type" value="Genomic_DNA"/>
</dbReference>
<evidence type="ECO:0000313" key="1">
    <source>
        <dbReference type="EMBL" id="EDL87630.1"/>
    </source>
</evidence>
<reference evidence="1 2" key="1">
    <citation type="submission" date="2005-09" db="EMBL/GenBank/DDBJ databases">
        <authorList>
            <person name="Mural R.J."/>
            <person name="Li P.W."/>
            <person name="Adams M.D."/>
            <person name="Amanatides P.G."/>
            <person name="Baden-Tillson H."/>
            <person name="Barnstead M."/>
            <person name="Chin S.H."/>
            <person name="Dew I."/>
            <person name="Evans C.A."/>
            <person name="Ferriera S."/>
            <person name="Flanigan M."/>
            <person name="Fosler C."/>
            <person name="Glodek A."/>
            <person name="Gu Z."/>
            <person name="Holt R.A."/>
            <person name="Jennings D."/>
            <person name="Kraft C.L."/>
            <person name="Lu F."/>
            <person name="Nguyen T."/>
            <person name="Nusskern D.R."/>
            <person name="Pfannkoch C.M."/>
            <person name="Sitter C."/>
            <person name="Sutton G.G."/>
            <person name="Venter J.C."/>
            <person name="Wang Z."/>
            <person name="Woodage T."/>
            <person name="Zheng X.H."/>
            <person name="Zhong F."/>
        </authorList>
    </citation>
    <scope>NUCLEOTIDE SEQUENCE [LARGE SCALE GENOMIC DNA]</scope>
    <source>
        <strain>BN</strain>
        <strain evidence="2">Sprague-Dawley</strain>
    </source>
</reference>
<dbReference type="AlphaFoldDB" id="A6JUZ9"/>
<proteinExistence type="predicted"/>
<accession>A6JUZ9</accession>
<sequence>MPQTGSWRRMLSQLRLRDSCLDFMTNVSCFQGPLLTKI</sequence>
<dbReference type="Proteomes" id="UP000234681">
    <property type="component" value="Chromosome 1"/>
</dbReference>
<gene>
    <name evidence="1" type="ORF">rCG_41966</name>
</gene>